<organism evidence="1 2">
    <name type="scientific">Ogataea parapolymorpha (strain ATCC 26012 / BCRC 20466 / JCM 22074 / NRRL Y-7560 / DL-1)</name>
    <name type="common">Yeast</name>
    <name type="synonym">Hansenula polymorpha</name>
    <dbReference type="NCBI Taxonomy" id="871575"/>
    <lineage>
        <taxon>Eukaryota</taxon>
        <taxon>Fungi</taxon>
        <taxon>Dikarya</taxon>
        <taxon>Ascomycota</taxon>
        <taxon>Saccharomycotina</taxon>
        <taxon>Pichiomycetes</taxon>
        <taxon>Pichiales</taxon>
        <taxon>Pichiaceae</taxon>
        <taxon>Ogataea</taxon>
    </lineage>
</organism>
<comment type="caution">
    <text evidence="1">The sequence shown here is derived from an EMBL/GenBank/DDBJ whole genome shotgun (WGS) entry which is preliminary data.</text>
</comment>
<keyword evidence="2" id="KW-1185">Reference proteome</keyword>
<evidence type="ECO:0008006" key="3">
    <source>
        <dbReference type="Google" id="ProtNLM"/>
    </source>
</evidence>
<gene>
    <name evidence="1" type="ORF">HPODL_05167</name>
</gene>
<dbReference type="OMA" id="KCYLRTI"/>
<dbReference type="InterPro" id="IPR011012">
    <property type="entry name" value="Longin-like_dom_sf"/>
</dbReference>
<dbReference type="GO" id="GO:0006888">
    <property type="term" value="P:endoplasmic reticulum to Golgi vesicle-mediated transport"/>
    <property type="evidence" value="ECO:0007669"/>
    <property type="project" value="InterPro"/>
</dbReference>
<protein>
    <recommendedName>
        <fullName evidence="3">Sedlin</fullName>
    </recommendedName>
</protein>
<accession>W1QH30</accession>
<dbReference type="EMBL" id="AEOI02000005">
    <property type="protein sequence ID" value="ESX01352.1"/>
    <property type="molecule type" value="Genomic_DNA"/>
</dbReference>
<dbReference type="Proteomes" id="UP000008673">
    <property type="component" value="Unassembled WGS sequence"/>
</dbReference>
<dbReference type="STRING" id="871575.W1QH30"/>
<dbReference type="AlphaFoldDB" id="W1QH30"/>
<dbReference type="InterPro" id="IPR006722">
    <property type="entry name" value="Sedlin"/>
</dbReference>
<dbReference type="SUPFAM" id="SSF64356">
    <property type="entry name" value="SNARE-like"/>
    <property type="match status" value="1"/>
</dbReference>
<evidence type="ECO:0000313" key="1">
    <source>
        <dbReference type="EMBL" id="ESX01352.1"/>
    </source>
</evidence>
<dbReference type="HOGENOM" id="CLU_097630_0_0_1"/>
<proteinExistence type="predicted"/>
<dbReference type="OrthoDB" id="18320at2759"/>
<dbReference type="RefSeq" id="XP_013936186.1">
    <property type="nucleotide sequence ID" value="XM_014080711.1"/>
</dbReference>
<dbReference type="KEGG" id="opa:HPODL_05167"/>
<dbReference type="GeneID" id="25774590"/>
<sequence>MTILFVSLISRDNRPLYIQPFVAGSAADERTANELLKYNFLSHMSLDIFESPFAQPAPDPNTKKTYVLLFVQDGVYVFGHQTSTGLRIVVGATRAENELPDEGLNGVFADIQRAYLKLVCNPFKTIESENEEIENPRFDRQIKEAVARWENRSLST</sequence>
<dbReference type="eggNOG" id="ENOG502S4FS">
    <property type="taxonomic scope" value="Eukaryota"/>
</dbReference>
<dbReference type="Gene3D" id="3.30.450.70">
    <property type="match status" value="1"/>
</dbReference>
<reference evidence="1 2" key="1">
    <citation type="journal article" date="2013" name="BMC Genomics">
        <title>Genome sequence and analysis of methylotrophic yeast Hansenula polymorpha DL1.</title>
        <authorList>
            <person name="Ravin N.V."/>
            <person name="Eldarov M.A."/>
            <person name="Kadnikov V.V."/>
            <person name="Beletsky A.V."/>
            <person name="Schneider J."/>
            <person name="Mardanova E.S."/>
            <person name="Smekalova E.M."/>
            <person name="Zvereva M.I."/>
            <person name="Dontsova O.A."/>
            <person name="Mardanov A.V."/>
            <person name="Skryabin K.G."/>
        </authorList>
    </citation>
    <scope>NUCLEOTIDE SEQUENCE [LARGE SCALE GENOMIC DNA]</scope>
    <source>
        <strain evidence="2">ATCC 26012 / BCRC 20466 / JCM 22074 / NRRL Y-7560 / DL-1</strain>
    </source>
</reference>
<dbReference type="Pfam" id="PF04628">
    <property type="entry name" value="Sedlin_N"/>
    <property type="match status" value="1"/>
</dbReference>
<dbReference type="PANTHER" id="PTHR12403">
    <property type="entry name" value="TRAFFICKING PROTEIN PARTICLE COMPLEX SUBUNIT 2"/>
    <property type="match status" value="1"/>
</dbReference>
<name>W1QH30_OGAPD</name>
<evidence type="ECO:0000313" key="2">
    <source>
        <dbReference type="Proteomes" id="UP000008673"/>
    </source>
</evidence>
<dbReference type="GO" id="GO:0005737">
    <property type="term" value="C:cytoplasm"/>
    <property type="evidence" value="ECO:0007669"/>
    <property type="project" value="GOC"/>
</dbReference>